<dbReference type="Proteomes" id="UP000053257">
    <property type="component" value="Unassembled WGS sequence"/>
</dbReference>
<organism evidence="2 3">
    <name type="scientific">Phlebiopsis gigantea (strain 11061_1 CR5-6)</name>
    <name type="common">White-rot fungus</name>
    <name type="synonym">Peniophora gigantea</name>
    <dbReference type="NCBI Taxonomy" id="745531"/>
    <lineage>
        <taxon>Eukaryota</taxon>
        <taxon>Fungi</taxon>
        <taxon>Dikarya</taxon>
        <taxon>Basidiomycota</taxon>
        <taxon>Agaricomycotina</taxon>
        <taxon>Agaricomycetes</taxon>
        <taxon>Polyporales</taxon>
        <taxon>Phanerochaetaceae</taxon>
        <taxon>Phlebiopsis</taxon>
    </lineage>
</organism>
<dbReference type="InterPro" id="IPR032675">
    <property type="entry name" value="LRR_dom_sf"/>
</dbReference>
<evidence type="ECO:0000313" key="3">
    <source>
        <dbReference type="Proteomes" id="UP000053257"/>
    </source>
</evidence>
<dbReference type="SUPFAM" id="SSF52047">
    <property type="entry name" value="RNI-like"/>
    <property type="match status" value="1"/>
</dbReference>
<name>A0A0C3PWP3_PHLG1</name>
<gene>
    <name evidence="2" type="ORF">PHLGIDRAFT_32776</name>
</gene>
<keyword evidence="3" id="KW-1185">Reference proteome</keyword>
<accession>A0A0C3PWP3</accession>
<feature type="compositionally biased region" description="Acidic residues" evidence="1">
    <location>
        <begin position="445"/>
        <end position="460"/>
    </location>
</feature>
<dbReference type="EMBL" id="KN840439">
    <property type="protein sequence ID" value="KIP12448.1"/>
    <property type="molecule type" value="Genomic_DNA"/>
</dbReference>
<dbReference type="STRING" id="745531.A0A0C3PWP3"/>
<protein>
    <recommendedName>
        <fullName evidence="4">F-box domain-containing protein</fullName>
    </recommendedName>
</protein>
<feature type="region of interest" description="Disordered" evidence="1">
    <location>
        <begin position="439"/>
        <end position="468"/>
    </location>
</feature>
<sequence length="500" mass="56968">MHVELPVELWITIFRLAADDEVLYANSNPTTAWHTSNWFKLTVSGVTKWTLRSPQDEVALLQHRRTRQMKAIVSTCKYWRHIGIEILYSCLYFELPSNIIRICGALDRDRHLGRLVRRLHITRYFSREGLSTDDLELGLVSVLQHCRKLETFIIEWPVNTAFTAIADALCTYSSRSLRTLHVHVPPTELAKLIWTLDSLQNLVSLHLEIGERMTEDTRLGSAGNVSLTFPELAELSLTGDSCDFIEQAVDWEFPQLRSFTFDFGAHRHDLPDIVEFLANHGSALTYLDINCMLPFDIPTILEQCPLLTSFSFNPDCRLGDDQALPSEASKIVKAPHPNLTHIGLHQLLHAFGVGYAGAYARVDPLIARYVRHSNDLNFAALTKRNFPKLTHIRLLNRTLLRDLEAANGPAEICYERWERWSSQCGRERIRLEDCTGSELGHLPELDEDDDDDDDNDDAVSDDSYLPAGDPVEQVQYLTRQIRRLTTALQYGPLVANTNTY</sequence>
<dbReference type="HOGENOM" id="CLU_011577_1_0_1"/>
<dbReference type="OrthoDB" id="5345779at2759"/>
<evidence type="ECO:0000256" key="1">
    <source>
        <dbReference type="SAM" id="MobiDB-lite"/>
    </source>
</evidence>
<proteinExistence type="predicted"/>
<evidence type="ECO:0000313" key="2">
    <source>
        <dbReference type="EMBL" id="KIP12448.1"/>
    </source>
</evidence>
<reference evidence="2 3" key="1">
    <citation type="journal article" date="2014" name="PLoS Genet.">
        <title>Analysis of the Phlebiopsis gigantea genome, transcriptome and secretome provides insight into its pioneer colonization strategies of wood.</title>
        <authorList>
            <person name="Hori C."/>
            <person name="Ishida T."/>
            <person name="Igarashi K."/>
            <person name="Samejima M."/>
            <person name="Suzuki H."/>
            <person name="Master E."/>
            <person name="Ferreira P."/>
            <person name="Ruiz-Duenas F.J."/>
            <person name="Held B."/>
            <person name="Canessa P."/>
            <person name="Larrondo L.F."/>
            <person name="Schmoll M."/>
            <person name="Druzhinina I.S."/>
            <person name="Kubicek C.P."/>
            <person name="Gaskell J.A."/>
            <person name="Kersten P."/>
            <person name="St John F."/>
            <person name="Glasner J."/>
            <person name="Sabat G."/>
            <person name="Splinter BonDurant S."/>
            <person name="Syed K."/>
            <person name="Yadav J."/>
            <person name="Mgbeahuruike A.C."/>
            <person name="Kovalchuk A."/>
            <person name="Asiegbu F.O."/>
            <person name="Lackner G."/>
            <person name="Hoffmeister D."/>
            <person name="Rencoret J."/>
            <person name="Gutierrez A."/>
            <person name="Sun H."/>
            <person name="Lindquist E."/>
            <person name="Barry K."/>
            <person name="Riley R."/>
            <person name="Grigoriev I.V."/>
            <person name="Henrissat B."/>
            <person name="Kues U."/>
            <person name="Berka R.M."/>
            <person name="Martinez A.T."/>
            <person name="Covert S.F."/>
            <person name="Blanchette R.A."/>
            <person name="Cullen D."/>
        </authorList>
    </citation>
    <scope>NUCLEOTIDE SEQUENCE [LARGE SCALE GENOMIC DNA]</scope>
    <source>
        <strain evidence="2 3">11061_1 CR5-6</strain>
    </source>
</reference>
<evidence type="ECO:0008006" key="4">
    <source>
        <dbReference type="Google" id="ProtNLM"/>
    </source>
</evidence>
<dbReference type="Gene3D" id="3.80.10.10">
    <property type="entry name" value="Ribonuclease Inhibitor"/>
    <property type="match status" value="1"/>
</dbReference>
<dbReference type="AlphaFoldDB" id="A0A0C3PWP3"/>